<dbReference type="Gene3D" id="2.60.120.10">
    <property type="entry name" value="Jelly Rolls"/>
    <property type="match status" value="1"/>
</dbReference>
<dbReference type="Proteomes" id="UP000027982">
    <property type="component" value="Chromosome"/>
</dbReference>
<sequence>MRVIRAAELAKAGSFFRVLETTDRAQVAVMTLGPEDVSGEMGTDHPQSDQVLFVLEGGGSVRIDDEVEELHAGDVVIVPAGKPHQVRGPNRTLNFYAPVAYPNESSD</sequence>
<dbReference type="eggNOG" id="COG0662">
    <property type="taxonomic scope" value="Bacteria"/>
</dbReference>
<keyword evidence="3" id="KW-1185">Reference proteome</keyword>
<gene>
    <name evidence="2" type="ORF">OP10G_3395</name>
</gene>
<feature type="domain" description="Cupin type-2" evidence="1">
    <location>
        <begin position="29"/>
        <end position="87"/>
    </location>
</feature>
<dbReference type="STRING" id="661478.OP10G_3395"/>
<dbReference type="InterPro" id="IPR013096">
    <property type="entry name" value="Cupin_2"/>
</dbReference>
<dbReference type="InterPro" id="IPR011051">
    <property type="entry name" value="RmlC_Cupin_sf"/>
</dbReference>
<evidence type="ECO:0000259" key="1">
    <source>
        <dbReference type="Pfam" id="PF07883"/>
    </source>
</evidence>
<dbReference type="OrthoDB" id="116921at2"/>
<reference evidence="2 3" key="1">
    <citation type="journal article" date="2014" name="PLoS ONE">
        <title>The first complete genome sequence of the class fimbriimonadia in the phylum armatimonadetes.</title>
        <authorList>
            <person name="Hu Z.Y."/>
            <person name="Wang Y.Z."/>
            <person name="Im W.T."/>
            <person name="Wang S.Y."/>
            <person name="Zhao G.P."/>
            <person name="Zheng H.J."/>
            <person name="Quan Z.X."/>
        </authorList>
    </citation>
    <scope>NUCLEOTIDE SEQUENCE [LARGE SCALE GENOMIC DNA]</scope>
    <source>
        <strain evidence="2">Gsoil 348</strain>
    </source>
</reference>
<organism evidence="2 3">
    <name type="scientific">Fimbriimonas ginsengisoli Gsoil 348</name>
    <dbReference type="NCBI Taxonomy" id="661478"/>
    <lineage>
        <taxon>Bacteria</taxon>
        <taxon>Bacillati</taxon>
        <taxon>Armatimonadota</taxon>
        <taxon>Fimbriimonadia</taxon>
        <taxon>Fimbriimonadales</taxon>
        <taxon>Fimbriimonadaceae</taxon>
        <taxon>Fimbriimonas</taxon>
    </lineage>
</organism>
<protein>
    <submittedName>
        <fullName evidence="2">Cupin 2 conserved barrel domain-containing protein</fullName>
    </submittedName>
</protein>
<accession>A0A068NT85</accession>
<dbReference type="HOGENOM" id="CLU_090569_2_0_0"/>
<dbReference type="KEGG" id="fgi:OP10G_3395"/>
<dbReference type="SUPFAM" id="SSF51182">
    <property type="entry name" value="RmlC-like cupins"/>
    <property type="match status" value="1"/>
</dbReference>
<dbReference type="InterPro" id="IPR014710">
    <property type="entry name" value="RmlC-like_jellyroll"/>
</dbReference>
<evidence type="ECO:0000313" key="3">
    <source>
        <dbReference type="Proteomes" id="UP000027982"/>
    </source>
</evidence>
<name>A0A068NT85_FIMGI</name>
<dbReference type="RefSeq" id="WP_025229300.1">
    <property type="nucleotide sequence ID" value="NZ_CP007139.1"/>
</dbReference>
<dbReference type="Pfam" id="PF07883">
    <property type="entry name" value="Cupin_2"/>
    <property type="match status" value="1"/>
</dbReference>
<dbReference type="EMBL" id="CP007139">
    <property type="protein sequence ID" value="AIE86763.1"/>
    <property type="molecule type" value="Genomic_DNA"/>
</dbReference>
<dbReference type="AlphaFoldDB" id="A0A068NT85"/>
<proteinExistence type="predicted"/>
<dbReference type="PANTHER" id="PTHR43346:SF1">
    <property type="entry name" value="QUERCETIN 2,3-DIOXYGENASE-RELATED"/>
    <property type="match status" value="1"/>
</dbReference>
<dbReference type="InterPro" id="IPR052538">
    <property type="entry name" value="Flavonoid_dioxygenase-like"/>
</dbReference>
<dbReference type="PANTHER" id="PTHR43346">
    <property type="entry name" value="LIGAND BINDING DOMAIN PROTEIN, PUTATIVE (AFU_ORTHOLOGUE AFUA_6G14370)-RELATED"/>
    <property type="match status" value="1"/>
</dbReference>
<evidence type="ECO:0000313" key="2">
    <source>
        <dbReference type="EMBL" id="AIE86763.1"/>
    </source>
</evidence>